<dbReference type="Pfam" id="PF09059">
    <property type="entry name" value="TyeA"/>
    <property type="match status" value="1"/>
</dbReference>
<evidence type="ECO:0000259" key="3">
    <source>
        <dbReference type="Pfam" id="PF09059"/>
    </source>
</evidence>
<dbReference type="InterPro" id="IPR015144">
    <property type="entry name" value="T3SS_TyeA"/>
</dbReference>
<dbReference type="InterPro" id="IPR013401">
    <property type="entry name" value="T3SS_LcrE"/>
</dbReference>
<feature type="compositionally biased region" description="Basic and acidic residues" evidence="1">
    <location>
        <begin position="56"/>
        <end position="75"/>
    </location>
</feature>
<dbReference type="EMBL" id="CP106881">
    <property type="protein sequence ID" value="UYG52803.1"/>
    <property type="molecule type" value="Genomic_DNA"/>
</dbReference>
<dbReference type="NCBIfam" id="TIGR02568">
    <property type="entry name" value="LcrE"/>
    <property type="match status" value="1"/>
</dbReference>
<dbReference type="Gene3D" id="1.20.1280.80">
    <property type="match status" value="1"/>
</dbReference>
<feature type="compositionally biased region" description="Low complexity" evidence="1">
    <location>
        <begin position="16"/>
        <end position="36"/>
    </location>
</feature>
<keyword evidence="5" id="KW-1185">Reference proteome</keyword>
<evidence type="ECO:0000256" key="1">
    <source>
        <dbReference type="SAM" id="MobiDB-lite"/>
    </source>
</evidence>
<evidence type="ECO:0000313" key="4">
    <source>
        <dbReference type="EMBL" id="UYG52803.1"/>
    </source>
</evidence>
<proteinExistence type="predicted"/>
<dbReference type="RefSeq" id="WP_231043336.1">
    <property type="nucleotide sequence ID" value="NZ_CP106881.1"/>
</dbReference>
<dbReference type="Gene3D" id="1.10.150.630">
    <property type="match status" value="1"/>
</dbReference>
<feature type="domain" description="Type III secretion system effector delivery regulator TyeA" evidence="3">
    <location>
        <begin position="290"/>
        <end position="367"/>
    </location>
</feature>
<feature type="region of interest" description="Disordered" evidence="1">
    <location>
        <begin position="56"/>
        <end position="76"/>
    </location>
</feature>
<name>A0ABY6GD07_9BURK</name>
<dbReference type="InterPro" id="IPR013351">
    <property type="entry name" value="T3SS_TyeA-rel"/>
</dbReference>
<dbReference type="InterPro" id="IPR038347">
    <property type="entry name" value="TyeA_sf"/>
</dbReference>
<gene>
    <name evidence="4" type="primary">sctW</name>
    <name evidence="4" type="ORF">M9799_06065</name>
</gene>
<dbReference type="NCBIfam" id="TIGR02511">
    <property type="entry name" value="type_III_tyeA"/>
    <property type="match status" value="1"/>
</dbReference>
<evidence type="ECO:0000259" key="2">
    <source>
        <dbReference type="Pfam" id="PF07201"/>
    </source>
</evidence>
<dbReference type="Proteomes" id="UP001162800">
    <property type="component" value="Chromosome"/>
</dbReference>
<feature type="region of interest" description="Disordered" evidence="1">
    <location>
        <begin position="1"/>
        <end position="36"/>
    </location>
</feature>
<dbReference type="Pfam" id="PF07201">
    <property type="entry name" value="HrpJ"/>
    <property type="match status" value="1"/>
</dbReference>
<feature type="domain" description="Hypersensitivity response secretion-like HrpJ" evidence="2">
    <location>
        <begin position="66"/>
        <end position="216"/>
    </location>
</feature>
<dbReference type="InterPro" id="IPR010812">
    <property type="entry name" value="HrpJ-like"/>
</dbReference>
<organism evidence="4 5">
    <name type="scientific">Comamonas endophytica</name>
    <dbReference type="NCBI Taxonomy" id="2949090"/>
    <lineage>
        <taxon>Bacteria</taxon>
        <taxon>Pseudomonadati</taxon>
        <taxon>Pseudomonadota</taxon>
        <taxon>Betaproteobacteria</taxon>
        <taxon>Burkholderiales</taxon>
        <taxon>Comamonadaceae</taxon>
        <taxon>Comamonas</taxon>
    </lineage>
</organism>
<evidence type="ECO:0000313" key="5">
    <source>
        <dbReference type="Proteomes" id="UP001162800"/>
    </source>
</evidence>
<reference evidence="4" key="1">
    <citation type="submission" date="2022-09" db="EMBL/GenBank/DDBJ databases">
        <title>The complete genome of Acidovorax sp. 5MLIR.</title>
        <authorList>
            <person name="Liu L."/>
            <person name="Yue J."/>
            <person name="Yang F."/>
            <person name="Yuan J."/>
            <person name="Li L."/>
        </authorList>
    </citation>
    <scope>NUCLEOTIDE SEQUENCE</scope>
    <source>
        <strain evidence="4">5MLIR</strain>
    </source>
</reference>
<dbReference type="SUPFAM" id="SSF140591">
    <property type="entry name" value="Type III secretion system domain"/>
    <property type="match status" value="2"/>
</dbReference>
<sequence>MSRIEPFNTASVDGTGVQSRAGQGSQSSVGQFSGQRIQVDGVDTMLSDAAEEISMHHAEKAESKHSSERRKEAGRPLEIMGAEAIMEYLDAAQAFEDPEQLVHLAERMLSGQGDPAQHARRASDEPTGQFMALQYALQQGMREGVAGDVLEALRESLQDLEMAHGPAIRADINSVRTAAEAGASREEIAQFQETYRDVVLGESSLAATLKLALERFGDQDYAQGLRQLTQALGQDLAAAHPSRDPVRLQHLLQDLYRLEVTATVLDGCSKLQDRLAHRYGTASSVSPAMLMRSLVDISAEAWISGQRFTDLSENCGAAQVPEAQIQFLTTVRGLMREMPVQVFVDPEQRQLVLDAAQDALDAAIDGEVA</sequence>
<accession>A0ABY6GD07</accession>
<protein>
    <submittedName>
        <fullName evidence="4">Type III secretion system gatekeeper subunit SctW</fullName>
    </submittedName>
</protein>